<feature type="region of interest" description="Disordered" evidence="11">
    <location>
        <begin position="437"/>
        <end position="463"/>
    </location>
</feature>
<feature type="site" description="Interaction with DNA" evidence="10">
    <location>
        <position position="143"/>
    </location>
</feature>
<dbReference type="InterPro" id="IPR013497">
    <property type="entry name" value="Topo_IA_cen"/>
</dbReference>
<feature type="compositionally biased region" description="Basic residues" evidence="11">
    <location>
        <begin position="857"/>
        <end position="871"/>
    </location>
</feature>
<feature type="domain" description="Toprim" evidence="12">
    <location>
        <begin position="1"/>
        <end position="117"/>
    </location>
</feature>
<dbReference type="GO" id="GO:0003917">
    <property type="term" value="F:DNA topoisomerase type I (single strand cut, ATP-independent) activity"/>
    <property type="evidence" value="ECO:0007669"/>
    <property type="project" value="UniProtKB-UniRule"/>
</dbReference>
<dbReference type="Pfam" id="PF01751">
    <property type="entry name" value="Toprim"/>
    <property type="match status" value="1"/>
</dbReference>
<dbReference type="Proteomes" id="UP000033187">
    <property type="component" value="Chromosome 1"/>
</dbReference>
<keyword evidence="5" id="KW-0862">Zinc</keyword>
<dbReference type="InterPro" id="IPR003602">
    <property type="entry name" value="Topo_IA_DNA-bd_dom"/>
</dbReference>
<evidence type="ECO:0000256" key="4">
    <source>
        <dbReference type="ARBA" id="ARBA00022771"/>
    </source>
</evidence>
<keyword evidence="3" id="KW-0479">Metal-binding</keyword>
<feature type="site" description="Interaction with DNA" evidence="10">
    <location>
        <position position="515"/>
    </location>
</feature>
<dbReference type="InterPro" id="IPR028612">
    <property type="entry name" value="Topoisom_1_IA"/>
</dbReference>
<evidence type="ECO:0000259" key="12">
    <source>
        <dbReference type="PROSITE" id="PS50880"/>
    </source>
</evidence>
<dbReference type="InterPro" id="IPR006171">
    <property type="entry name" value="TOPRIM_dom"/>
</dbReference>
<comment type="function">
    <text evidence="10">Releases the supercoiling and torsional tension of DNA, which is introduced during the DNA replication and transcription, by transiently cleaving and rejoining one strand of the DNA duplex. Introduces a single-strand break via transesterification at a target site in duplex DNA. The scissile phosphodiester is attacked by the catalytic tyrosine of the enzyme, resulting in the formation of a DNA-(5'-phosphotyrosyl)-enzyme intermediate and the expulsion of a 3'-OH DNA strand. The free DNA strand then undergoes passage around the unbroken strand, thus removing DNA supercoils. Finally, in the religation step, the DNA 3'-OH attacks the covalent intermediate to expel the active-site tyrosine and restore the DNA phosphodiester backbone.</text>
</comment>
<keyword evidence="8 10" id="KW-0238">DNA-binding</keyword>
<dbReference type="CDD" id="cd03363">
    <property type="entry name" value="TOPRIM_TopoIA_TopoI"/>
    <property type="match status" value="1"/>
</dbReference>
<dbReference type="OrthoDB" id="9804262at2"/>
<proteinExistence type="inferred from homology"/>
<feature type="site" description="Interaction with DNA" evidence="10">
    <location>
        <position position="144"/>
    </location>
</feature>
<sequence length="923" mass="101051">MNVVIVESAAKAKTINKYLGPKFKVIASFGHVRDLPSKDGSVDPDADFAMNWDIVDPKSNKILKEITDAVKGADKLILATDPDREGEAISWHILQVLEKRRALKKDMHVERVAFNAVTKQAIQQALAQPRQIDEPLVSAYLARRALDYLVGFTLSPVLWRKLPGARSAGRVQSVALRLICNREAEIEAFRSDEYWTIEADLLTGKKEEFSARLAAISGTTLKKLDIKEEAQATAIKAAIEGGRFKVVSVEKKATRRNPYAPFTTSTLQMDASRKLGFSAKQTMQIAQRLYEGVDLGEAGPVGLITYMRTDGVQIVPEAVATIRREVEGDFGKRYLPPFIREYKSKAKNAQEAHEAIRPTDVSRKPARVSRYLDKDQARLYDLIWKRAVASQMASAELEQTAAQIEVAGRDGKTYTLRATGSVIVFDGFLKLYEEGRDERQHATKGKDDTSEEDDTARLPALAEGDPLTDRKIDANQHFTQPPPRFTEATLVKRMEELGIGRPSTYASTLAVLQERDYVTTDKKRLIPQDKGRLVTAFLESFFKRYVEYDFTADLEEKLDLISDDKLEWKDVLRDFWKDFTGAVNDIKDLRVSEVLDALNEILGPHVFPPREDGSDPRQCPACGTGQLSLKISGKYGAFIGCGNYPECRYTRQLSQTDDGAGEMALPDGKVLGFDPESGDSISLRTGRFGPYLQLGEGADGEKPKRSSIPKGVDAGSIDLERAIQLLSLPREVGLHPETGNPITAGLGRYGPFVLHDGTYANLESMEDVFSIGLNRAVTLIAEKLAGGGKGRFQRAKPAVLKELGEHPSEGGKVEVLSGRYGPYVSHNKINATLPKGKEPESITLEEAVTLLAEKAAKGGKAKKPAKAKAAKKTADAPKKAAAKKPAVTKKPATAAKTKAAAKKSKAPAKAKSKKAASTASGDA</sequence>
<protein>
    <recommendedName>
        <fullName evidence="10">DNA topoisomerase 1</fullName>
        <ecNumber evidence="10">5.6.2.1</ecNumber>
    </recommendedName>
    <alternativeName>
        <fullName evidence="10">DNA topoisomerase I</fullName>
    </alternativeName>
</protein>
<dbReference type="InterPro" id="IPR013824">
    <property type="entry name" value="Topo_IA_cen_sub1"/>
</dbReference>
<dbReference type="EMBL" id="LN829119">
    <property type="protein sequence ID" value="CPR15424.1"/>
    <property type="molecule type" value="Genomic_DNA"/>
</dbReference>
<evidence type="ECO:0000313" key="15">
    <source>
        <dbReference type="Proteomes" id="UP000033187"/>
    </source>
</evidence>
<dbReference type="InterPro" id="IPR025589">
    <property type="entry name" value="Toprim_C_rpt"/>
</dbReference>
<dbReference type="SMART" id="SM00436">
    <property type="entry name" value="TOP1Bc"/>
    <property type="match status" value="1"/>
</dbReference>
<keyword evidence="4" id="KW-0863">Zinc-finger</keyword>
<feature type="compositionally biased region" description="Basic residues" evidence="11">
    <location>
        <begin position="899"/>
        <end position="914"/>
    </location>
</feature>
<dbReference type="InterPro" id="IPR023405">
    <property type="entry name" value="Topo_IA_core_domain"/>
</dbReference>
<dbReference type="InterPro" id="IPR000380">
    <property type="entry name" value="Topo_IA"/>
</dbReference>
<comment type="catalytic activity">
    <reaction evidence="1 10">
        <text>ATP-independent breakage of single-stranded DNA, followed by passage and rejoining.</text>
        <dbReference type="EC" id="5.6.2.1"/>
    </reaction>
</comment>
<feature type="site" description="Interaction with DNA" evidence="10">
    <location>
        <position position="159"/>
    </location>
</feature>
<evidence type="ECO:0000256" key="1">
    <source>
        <dbReference type="ARBA" id="ARBA00000213"/>
    </source>
</evidence>
<name>A0A0D6JAB5_9HYPH</name>
<dbReference type="InterPro" id="IPR013825">
    <property type="entry name" value="Topo_IA_cen_sub2"/>
</dbReference>
<dbReference type="Gene3D" id="3.30.65.10">
    <property type="entry name" value="Bacterial Topoisomerase I, domain 1"/>
    <property type="match status" value="1"/>
</dbReference>
<dbReference type="PANTHER" id="PTHR42785:SF1">
    <property type="entry name" value="DNA TOPOISOMERASE"/>
    <property type="match status" value="1"/>
</dbReference>
<dbReference type="RefSeq" id="WP_046475920.1">
    <property type="nucleotide sequence ID" value="NZ_LN829118.1"/>
</dbReference>
<accession>A0A0D6JAB5</accession>
<dbReference type="InterPro" id="IPR034149">
    <property type="entry name" value="TOPRIM_TopoI"/>
</dbReference>
<feature type="domain" description="Topo IA-type catalytic" evidence="13">
    <location>
        <begin position="133"/>
        <end position="583"/>
    </location>
</feature>
<evidence type="ECO:0000256" key="2">
    <source>
        <dbReference type="ARBA" id="ARBA00009446"/>
    </source>
</evidence>
<dbReference type="Gene3D" id="2.70.20.10">
    <property type="entry name" value="Topoisomerase I, domain 3"/>
    <property type="match status" value="1"/>
</dbReference>
<dbReference type="NCBIfam" id="TIGR01051">
    <property type="entry name" value="topA_bact"/>
    <property type="match status" value="1"/>
</dbReference>
<dbReference type="SUPFAM" id="SSF56712">
    <property type="entry name" value="Prokaryotic type I DNA topoisomerase"/>
    <property type="match status" value="1"/>
</dbReference>
<feature type="site" description="Interaction with DNA" evidence="10">
    <location>
        <position position="31"/>
    </location>
</feature>
<evidence type="ECO:0000256" key="6">
    <source>
        <dbReference type="ARBA" id="ARBA00022842"/>
    </source>
</evidence>
<dbReference type="SMART" id="SM00493">
    <property type="entry name" value="TOPRIM"/>
    <property type="match status" value="1"/>
</dbReference>
<dbReference type="KEGG" id="fil:BN1229_v1_0348"/>
<dbReference type="KEGG" id="fiy:BN1229_v1_0352"/>
<dbReference type="PRINTS" id="PR00417">
    <property type="entry name" value="PRTPISMRASEI"/>
</dbReference>
<dbReference type="PROSITE" id="PS00396">
    <property type="entry name" value="TOPO_IA_1"/>
    <property type="match status" value="1"/>
</dbReference>
<dbReference type="GO" id="GO:0008270">
    <property type="term" value="F:zinc ion binding"/>
    <property type="evidence" value="ECO:0007669"/>
    <property type="project" value="UniProtKB-KW"/>
</dbReference>
<dbReference type="AlphaFoldDB" id="A0A0D6JAB5"/>
<feature type="site" description="Interaction with DNA" evidence="10">
    <location>
        <position position="308"/>
    </location>
</feature>
<dbReference type="InterPro" id="IPR005733">
    <property type="entry name" value="TopoI_bac-type"/>
</dbReference>
<dbReference type="Pfam" id="PF01396">
    <property type="entry name" value="Zn_ribbon_Top1"/>
    <property type="match status" value="1"/>
</dbReference>
<evidence type="ECO:0000256" key="10">
    <source>
        <dbReference type="HAMAP-Rule" id="MF_00952"/>
    </source>
</evidence>
<dbReference type="Pfam" id="PF13368">
    <property type="entry name" value="Toprim_C_rpt"/>
    <property type="match status" value="3"/>
</dbReference>
<dbReference type="EC" id="5.6.2.1" evidence="10"/>
<feature type="compositionally biased region" description="Basic and acidic residues" evidence="11">
    <location>
        <begin position="437"/>
        <end position="448"/>
    </location>
</feature>
<dbReference type="Pfam" id="PF01131">
    <property type="entry name" value="Topoisom_bac"/>
    <property type="match status" value="1"/>
</dbReference>
<dbReference type="CDD" id="cd00186">
    <property type="entry name" value="TOP1Ac"/>
    <property type="match status" value="1"/>
</dbReference>
<feature type="region of interest" description="Interaction with DNA" evidence="10">
    <location>
        <begin position="167"/>
        <end position="172"/>
    </location>
</feature>
<dbReference type="InterPro" id="IPR013498">
    <property type="entry name" value="Topo_IA_Znf"/>
</dbReference>
<keyword evidence="15" id="KW-1185">Reference proteome</keyword>
<feature type="site" description="Interaction with DNA" evidence="10">
    <location>
        <position position="147"/>
    </location>
</feature>
<evidence type="ECO:0000256" key="5">
    <source>
        <dbReference type="ARBA" id="ARBA00022833"/>
    </source>
</evidence>
<feature type="active site" description="O-(5'-phospho-DNA)-tyrosine intermediate" evidence="10">
    <location>
        <position position="306"/>
    </location>
</feature>
<comment type="caution">
    <text evidence="10">Lacks conserved residue(s) required for the propagation of feature annotation.</text>
</comment>
<dbReference type="PANTHER" id="PTHR42785">
    <property type="entry name" value="DNA TOPOISOMERASE, TYPE IA, CORE"/>
    <property type="match status" value="1"/>
</dbReference>
<feature type="region of interest" description="Disordered" evidence="11">
    <location>
        <begin position="855"/>
        <end position="923"/>
    </location>
</feature>
<evidence type="ECO:0000256" key="9">
    <source>
        <dbReference type="ARBA" id="ARBA00023235"/>
    </source>
</evidence>
<evidence type="ECO:0000259" key="13">
    <source>
        <dbReference type="PROSITE" id="PS52039"/>
    </source>
</evidence>
<gene>
    <name evidence="10 14" type="primary">topA</name>
    <name evidence="14" type="ORF">YBN1229_v1_0352</name>
</gene>
<dbReference type="InterPro" id="IPR003601">
    <property type="entry name" value="Topo_IA_2"/>
</dbReference>
<dbReference type="HAMAP" id="MF_00952">
    <property type="entry name" value="Topoisom_1_prok"/>
    <property type="match status" value="1"/>
</dbReference>
<dbReference type="PROSITE" id="PS50880">
    <property type="entry name" value="TOPRIM"/>
    <property type="match status" value="1"/>
</dbReference>
<comment type="similarity">
    <text evidence="2 10">Belongs to the type IA topoisomerase family.</text>
</comment>
<dbReference type="GO" id="GO:0006265">
    <property type="term" value="P:DNA topological change"/>
    <property type="evidence" value="ECO:0007669"/>
    <property type="project" value="UniProtKB-UniRule"/>
</dbReference>
<evidence type="ECO:0000256" key="3">
    <source>
        <dbReference type="ARBA" id="ARBA00022723"/>
    </source>
</evidence>
<dbReference type="Gene3D" id="1.10.290.10">
    <property type="entry name" value="Topoisomerase I, domain 4"/>
    <property type="match status" value="1"/>
</dbReference>
<keyword evidence="9 10" id="KW-0413">Isomerase</keyword>
<dbReference type="GO" id="GO:0003677">
    <property type="term" value="F:DNA binding"/>
    <property type="evidence" value="ECO:0007669"/>
    <property type="project" value="UniProtKB-KW"/>
</dbReference>
<dbReference type="InterPro" id="IPR023406">
    <property type="entry name" value="Topo_IA_AS"/>
</dbReference>
<dbReference type="Gene3D" id="1.10.460.10">
    <property type="entry name" value="Topoisomerase I, domain 2"/>
    <property type="match status" value="1"/>
</dbReference>
<keyword evidence="6" id="KW-0460">Magnesium</keyword>
<feature type="compositionally biased region" description="Low complexity" evidence="11">
    <location>
        <begin position="883"/>
        <end position="898"/>
    </location>
</feature>
<dbReference type="Gene3D" id="3.40.50.140">
    <property type="match status" value="1"/>
</dbReference>
<dbReference type="SUPFAM" id="SSF57783">
    <property type="entry name" value="Zinc beta-ribbon"/>
    <property type="match status" value="1"/>
</dbReference>
<dbReference type="InterPro" id="IPR013826">
    <property type="entry name" value="Topo_IA_cen_sub3"/>
</dbReference>
<dbReference type="SMART" id="SM00437">
    <property type="entry name" value="TOP1Ac"/>
    <property type="match status" value="1"/>
</dbReference>
<dbReference type="PROSITE" id="PS52039">
    <property type="entry name" value="TOPO_IA_2"/>
    <property type="match status" value="1"/>
</dbReference>
<reference evidence="15" key="1">
    <citation type="submission" date="2015-02" db="EMBL/GenBank/DDBJ databases">
        <authorList>
            <person name="Chooi Y.-H."/>
        </authorList>
    </citation>
    <scope>NUCLEOTIDE SEQUENCE [LARGE SCALE GENOMIC DNA]</scope>
    <source>
        <strain evidence="15">strain Y</strain>
    </source>
</reference>
<evidence type="ECO:0000256" key="7">
    <source>
        <dbReference type="ARBA" id="ARBA00023029"/>
    </source>
</evidence>
<evidence type="ECO:0000313" key="14">
    <source>
        <dbReference type="EMBL" id="CPR15424.1"/>
    </source>
</evidence>
<organism evidence="14 15">
    <name type="scientific">Candidatus Filomicrobium marinum</name>
    <dbReference type="NCBI Taxonomy" id="1608628"/>
    <lineage>
        <taxon>Bacteria</taxon>
        <taxon>Pseudomonadati</taxon>
        <taxon>Pseudomonadota</taxon>
        <taxon>Alphaproteobacteria</taxon>
        <taxon>Hyphomicrobiales</taxon>
        <taxon>Hyphomicrobiaceae</taxon>
        <taxon>Filomicrobium</taxon>
    </lineage>
</organism>
<keyword evidence="7 10" id="KW-0799">Topoisomerase</keyword>
<evidence type="ECO:0000256" key="11">
    <source>
        <dbReference type="SAM" id="MobiDB-lite"/>
    </source>
</evidence>
<evidence type="ECO:0000256" key="8">
    <source>
        <dbReference type="ARBA" id="ARBA00023125"/>
    </source>
</evidence>
<dbReference type="GO" id="GO:0005694">
    <property type="term" value="C:chromosome"/>
    <property type="evidence" value="ECO:0007669"/>
    <property type="project" value="InterPro"/>
</dbReference>
<comment type="subunit">
    <text evidence="10">Monomer.</text>
</comment>